<organism evidence="3 4">
    <name type="scientific">Sphingomonas naasensis</name>
    <dbReference type="NCBI Taxonomy" id="1344951"/>
    <lineage>
        <taxon>Bacteria</taxon>
        <taxon>Pseudomonadati</taxon>
        <taxon>Pseudomonadota</taxon>
        <taxon>Alphaproteobacteria</taxon>
        <taxon>Sphingomonadales</taxon>
        <taxon>Sphingomonadaceae</taxon>
        <taxon>Sphingomonas</taxon>
    </lineage>
</organism>
<proteinExistence type="predicted"/>
<evidence type="ECO:0000313" key="4">
    <source>
        <dbReference type="Proteomes" id="UP000309848"/>
    </source>
</evidence>
<dbReference type="Pfam" id="PF13474">
    <property type="entry name" value="SnoaL_3"/>
    <property type="match status" value="1"/>
</dbReference>
<dbReference type="OrthoDB" id="1551077at2"/>
<dbReference type="AlphaFoldDB" id="A0A4S1WQ74"/>
<gene>
    <name evidence="3" type="ORF">E5A74_09730</name>
</gene>
<evidence type="ECO:0000256" key="1">
    <source>
        <dbReference type="SAM" id="SignalP"/>
    </source>
</evidence>
<feature type="chain" id="PRO_5020606310" evidence="1">
    <location>
        <begin position="28"/>
        <end position="175"/>
    </location>
</feature>
<dbReference type="InterPro" id="IPR032710">
    <property type="entry name" value="NTF2-like_dom_sf"/>
</dbReference>
<evidence type="ECO:0000259" key="2">
    <source>
        <dbReference type="Pfam" id="PF13474"/>
    </source>
</evidence>
<accession>A0A4S1WQ74</accession>
<reference evidence="3 4" key="1">
    <citation type="submission" date="2019-04" db="EMBL/GenBank/DDBJ databases">
        <title>Sphingomonas psychrotolerans sp. nov., isolated from soil in the Tianshan Mountains, Xinjiang, China.</title>
        <authorList>
            <person name="Luo Y."/>
            <person name="Sheng H."/>
        </authorList>
    </citation>
    <scope>NUCLEOTIDE SEQUENCE [LARGE SCALE GENOMIC DNA]</scope>
    <source>
        <strain evidence="3 4">KIS18-15</strain>
    </source>
</reference>
<sequence>MFFHHIFSTLAASAVTAGMVGAVGAYATPEADGDVAALVAQASRGHASLMRGDIADYRQALALAPDFLLMDPFGSTPTGVPADDAHWARIGRFFRDGRDARFELIRAWRTGDMAVLVANESADVAVGSLSAQHWLLRVTLVFRRDGGAWKLVHRHADPLVKGISLDQASRITRGA</sequence>
<feature type="domain" description="SnoaL-like" evidence="2">
    <location>
        <begin position="46"/>
        <end position="156"/>
    </location>
</feature>
<keyword evidence="1" id="KW-0732">Signal</keyword>
<evidence type="ECO:0000313" key="3">
    <source>
        <dbReference type="EMBL" id="TGX43426.1"/>
    </source>
</evidence>
<dbReference type="Proteomes" id="UP000309848">
    <property type="component" value="Unassembled WGS sequence"/>
</dbReference>
<protein>
    <submittedName>
        <fullName evidence="3">DUF4440 domain-containing protein</fullName>
    </submittedName>
</protein>
<name>A0A4S1WQ74_9SPHN</name>
<dbReference type="Gene3D" id="3.10.450.50">
    <property type="match status" value="1"/>
</dbReference>
<feature type="signal peptide" evidence="1">
    <location>
        <begin position="1"/>
        <end position="27"/>
    </location>
</feature>
<dbReference type="EMBL" id="SRXU01000003">
    <property type="protein sequence ID" value="TGX43426.1"/>
    <property type="molecule type" value="Genomic_DNA"/>
</dbReference>
<comment type="caution">
    <text evidence="3">The sequence shown here is derived from an EMBL/GenBank/DDBJ whole genome shotgun (WGS) entry which is preliminary data.</text>
</comment>
<keyword evidence="4" id="KW-1185">Reference proteome</keyword>
<dbReference type="SUPFAM" id="SSF54427">
    <property type="entry name" value="NTF2-like"/>
    <property type="match status" value="1"/>
</dbReference>
<dbReference type="InterPro" id="IPR037401">
    <property type="entry name" value="SnoaL-like"/>
</dbReference>
<dbReference type="RefSeq" id="WP_135984250.1">
    <property type="nucleotide sequence ID" value="NZ_JAASQM010000002.1"/>
</dbReference>